<evidence type="ECO:0000313" key="3">
    <source>
        <dbReference type="Proteomes" id="UP000813824"/>
    </source>
</evidence>
<name>A0A8K0UHK6_9AGAR</name>
<organism evidence="2 3">
    <name type="scientific">Cristinia sonorae</name>
    <dbReference type="NCBI Taxonomy" id="1940300"/>
    <lineage>
        <taxon>Eukaryota</taxon>
        <taxon>Fungi</taxon>
        <taxon>Dikarya</taxon>
        <taxon>Basidiomycota</taxon>
        <taxon>Agaricomycotina</taxon>
        <taxon>Agaricomycetes</taxon>
        <taxon>Agaricomycetidae</taxon>
        <taxon>Agaricales</taxon>
        <taxon>Pleurotineae</taxon>
        <taxon>Stephanosporaceae</taxon>
        <taxon>Cristinia</taxon>
    </lineage>
</organism>
<evidence type="ECO:0000256" key="1">
    <source>
        <dbReference type="SAM" id="MobiDB-lite"/>
    </source>
</evidence>
<keyword evidence="3" id="KW-1185">Reference proteome</keyword>
<comment type="caution">
    <text evidence="2">The sequence shown here is derived from an EMBL/GenBank/DDBJ whole genome shotgun (WGS) entry which is preliminary data.</text>
</comment>
<reference evidence="2" key="1">
    <citation type="journal article" date="2021" name="New Phytol.">
        <title>Evolutionary innovations through gain and loss of genes in the ectomycorrhizal Boletales.</title>
        <authorList>
            <person name="Wu G."/>
            <person name="Miyauchi S."/>
            <person name="Morin E."/>
            <person name="Kuo A."/>
            <person name="Drula E."/>
            <person name="Varga T."/>
            <person name="Kohler A."/>
            <person name="Feng B."/>
            <person name="Cao Y."/>
            <person name="Lipzen A."/>
            <person name="Daum C."/>
            <person name="Hundley H."/>
            <person name="Pangilinan J."/>
            <person name="Johnson J."/>
            <person name="Barry K."/>
            <person name="LaButti K."/>
            <person name="Ng V."/>
            <person name="Ahrendt S."/>
            <person name="Min B."/>
            <person name="Choi I.G."/>
            <person name="Park H."/>
            <person name="Plett J.M."/>
            <person name="Magnuson J."/>
            <person name="Spatafora J.W."/>
            <person name="Nagy L.G."/>
            <person name="Henrissat B."/>
            <person name="Grigoriev I.V."/>
            <person name="Yang Z.L."/>
            <person name="Xu J."/>
            <person name="Martin F.M."/>
        </authorList>
    </citation>
    <scope>NUCLEOTIDE SEQUENCE</scope>
    <source>
        <strain evidence="2">KKN 215</strain>
    </source>
</reference>
<protein>
    <submittedName>
        <fullName evidence="2">Uncharacterized protein</fullName>
    </submittedName>
</protein>
<feature type="region of interest" description="Disordered" evidence="1">
    <location>
        <begin position="305"/>
        <end position="327"/>
    </location>
</feature>
<gene>
    <name evidence="2" type="ORF">BXZ70DRAFT_493711</name>
</gene>
<dbReference type="EMBL" id="JAEVFJ010000038">
    <property type="protein sequence ID" value="KAH8089860.1"/>
    <property type="molecule type" value="Genomic_DNA"/>
</dbReference>
<sequence>MWDILGSMAHTAVCIGHPNAFMNLRSPFKSLRAWVKSIFLNSTELPGHWGSMLVPYPSRMPVQDYANMLLRFVEGCKDPVTAQALFPVCALHHLKNLSVAEHEYLAVEFSVRDATVTMKRKGGKWLRDKKNGGWGGRVPKTWYMVFERTISSPNDPKAALRSMSSHETYPLHIQRILDDINANARETGKVVDDDTSPPLPSASPSTSSLASTSVSSLSSSSPSSGPSSSSLSPSSWAIDQVYFLEELPTENVQTVASVTLPPQSELTLLRLAFIAAHLHTFEPVYSLLFHQCYWYPALLALFSSRRPSSVSSGGGIRSVPIGKRAPE</sequence>
<dbReference type="Proteomes" id="UP000813824">
    <property type="component" value="Unassembled WGS sequence"/>
</dbReference>
<feature type="compositionally biased region" description="Low complexity" evidence="1">
    <location>
        <begin position="202"/>
        <end position="233"/>
    </location>
</feature>
<accession>A0A8K0UHK6</accession>
<proteinExistence type="predicted"/>
<feature type="region of interest" description="Disordered" evidence="1">
    <location>
        <begin position="188"/>
        <end position="233"/>
    </location>
</feature>
<dbReference type="AlphaFoldDB" id="A0A8K0UHK6"/>
<evidence type="ECO:0000313" key="2">
    <source>
        <dbReference type="EMBL" id="KAH8089860.1"/>
    </source>
</evidence>